<feature type="transmembrane region" description="Helical" evidence="13">
    <location>
        <begin position="137"/>
        <end position="154"/>
    </location>
</feature>
<dbReference type="InterPro" id="IPR050222">
    <property type="entry name" value="MATE_MdtK"/>
</dbReference>
<organism evidence="14 15">
    <name type="scientific">Papillibacter cinnamivorans DSM 12816</name>
    <dbReference type="NCBI Taxonomy" id="1122930"/>
    <lineage>
        <taxon>Bacteria</taxon>
        <taxon>Bacillati</taxon>
        <taxon>Bacillota</taxon>
        <taxon>Clostridia</taxon>
        <taxon>Eubacteriales</taxon>
        <taxon>Oscillospiraceae</taxon>
        <taxon>Papillibacter</taxon>
    </lineage>
</organism>
<evidence type="ECO:0000256" key="11">
    <source>
        <dbReference type="ARBA" id="ARBA00023136"/>
    </source>
</evidence>
<evidence type="ECO:0000313" key="14">
    <source>
        <dbReference type="EMBL" id="SMC64768.1"/>
    </source>
</evidence>
<evidence type="ECO:0000256" key="2">
    <source>
        <dbReference type="ARBA" id="ARBA00004651"/>
    </source>
</evidence>
<dbReference type="InterPro" id="IPR002528">
    <property type="entry name" value="MATE_fam"/>
</dbReference>
<evidence type="ECO:0000256" key="5">
    <source>
        <dbReference type="ARBA" id="ARBA00022448"/>
    </source>
</evidence>
<dbReference type="GO" id="GO:0015297">
    <property type="term" value="F:antiporter activity"/>
    <property type="evidence" value="ECO:0007669"/>
    <property type="project" value="UniProtKB-KW"/>
</dbReference>
<keyword evidence="15" id="KW-1185">Reference proteome</keyword>
<accession>A0A1W2AX56</accession>
<dbReference type="NCBIfam" id="TIGR00797">
    <property type="entry name" value="matE"/>
    <property type="match status" value="1"/>
</dbReference>
<gene>
    <name evidence="14" type="ORF">SAMN02745168_1986</name>
</gene>
<proteinExistence type="inferred from homology"/>
<dbReference type="InterPro" id="IPR048279">
    <property type="entry name" value="MdtK-like"/>
</dbReference>
<keyword evidence="10" id="KW-0406">Ion transport</keyword>
<dbReference type="Pfam" id="PF01554">
    <property type="entry name" value="MatE"/>
    <property type="match status" value="2"/>
</dbReference>
<feature type="transmembrane region" description="Helical" evidence="13">
    <location>
        <begin position="288"/>
        <end position="308"/>
    </location>
</feature>
<evidence type="ECO:0000256" key="12">
    <source>
        <dbReference type="ARBA" id="ARBA00031636"/>
    </source>
</evidence>
<protein>
    <recommendedName>
        <fullName evidence="4">Probable multidrug resistance protein NorM</fullName>
    </recommendedName>
    <alternativeName>
        <fullName evidence="12">Multidrug-efflux transporter</fullName>
    </alternativeName>
</protein>
<feature type="transmembrane region" description="Helical" evidence="13">
    <location>
        <begin position="58"/>
        <end position="79"/>
    </location>
</feature>
<dbReference type="AlphaFoldDB" id="A0A1W2AX56"/>
<keyword evidence="5" id="KW-0813">Transport</keyword>
<evidence type="ECO:0000256" key="13">
    <source>
        <dbReference type="SAM" id="Phobius"/>
    </source>
</evidence>
<dbReference type="CDD" id="cd13144">
    <property type="entry name" value="MATE_like_4"/>
    <property type="match status" value="1"/>
</dbReference>
<feature type="transmembrane region" description="Helical" evidence="13">
    <location>
        <begin position="21"/>
        <end position="38"/>
    </location>
</feature>
<reference evidence="14 15" key="1">
    <citation type="submission" date="2017-04" db="EMBL/GenBank/DDBJ databases">
        <authorList>
            <person name="Afonso C.L."/>
            <person name="Miller P.J."/>
            <person name="Scott M.A."/>
            <person name="Spackman E."/>
            <person name="Goraichik I."/>
            <person name="Dimitrov K.M."/>
            <person name="Suarez D.L."/>
            <person name="Swayne D.E."/>
        </authorList>
    </citation>
    <scope>NUCLEOTIDE SEQUENCE [LARGE SCALE GENOMIC DNA]</scope>
    <source>
        <strain evidence="14 15">DSM 12816</strain>
    </source>
</reference>
<keyword evidence="8 13" id="KW-0812">Transmembrane</keyword>
<dbReference type="GO" id="GO:0005886">
    <property type="term" value="C:plasma membrane"/>
    <property type="evidence" value="ECO:0007669"/>
    <property type="project" value="UniProtKB-SubCell"/>
</dbReference>
<evidence type="ECO:0000256" key="1">
    <source>
        <dbReference type="ARBA" id="ARBA00003408"/>
    </source>
</evidence>
<evidence type="ECO:0000256" key="8">
    <source>
        <dbReference type="ARBA" id="ARBA00022692"/>
    </source>
</evidence>
<keyword evidence="9 13" id="KW-1133">Transmembrane helix</keyword>
<keyword evidence="11 13" id="KW-0472">Membrane</keyword>
<dbReference type="PIRSF" id="PIRSF006603">
    <property type="entry name" value="DinF"/>
    <property type="match status" value="1"/>
</dbReference>
<comment type="function">
    <text evidence="1">Multidrug efflux pump.</text>
</comment>
<name>A0A1W2AX56_9FIRM</name>
<feature type="transmembrane region" description="Helical" evidence="13">
    <location>
        <begin position="361"/>
        <end position="379"/>
    </location>
</feature>
<evidence type="ECO:0000256" key="9">
    <source>
        <dbReference type="ARBA" id="ARBA00022989"/>
    </source>
</evidence>
<keyword evidence="7" id="KW-1003">Cell membrane</keyword>
<dbReference type="EMBL" id="FWXW01000004">
    <property type="protein sequence ID" value="SMC64768.1"/>
    <property type="molecule type" value="Genomic_DNA"/>
</dbReference>
<evidence type="ECO:0000256" key="7">
    <source>
        <dbReference type="ARBA" id="ARBA00022475"/>
    </source>
</evidence>
<evidence type="ECO:0000313" key="15">
    <source>
        <dbReference type="Proteomes" id="UP000192790"/>
    </source>
</evidence>
<dbReference type="PANTHER" id="PTHR43298">
    <property type="entry name" value="MULTIDRUG RESISTANCE PROTEIN NORM-RELATED"/>
    <property type="match status" value="1"/>
</dbReference>
<comment type="similarity">
    <text evidence="3">Belongs to the multi antimicrobial extrusion (MATE) (TC 2.A.66.1) family.</text>
</comment>
<dbReference type="PANTHER" id="PTHR43298:SF2">
    <property type="entry name" value="FMN_FAD EXPORTER YEEO-RELATED"/>
    <property type="match status" value="1"/>
</dbReference>
<feature type="transmembrane region" description="Helical" evidence="13">
    <location>
        <begin position="320"/>
        <end position="341"/>
    </location>
</feature>
<evidence type="ECO:0000256" key="4">
    <source>
        <dbReference type="ARBA" id="ARBA00020268"/>
    </source>
</evidence>
<feature type="transmembrane region" description="Helical" evidence="13">
    <location>
        <begin position="196"/>
        <end position="222"/>
    </location>
</feature>
<feature type="transmembrane region" description="Helical" evidence="13">
    <location>
        <begin position="391"/>
        <end position="412"/>
    </location>
</feature>
<feature type="transmembrane region" description="Helical" evidence="13">
    <location>
        <begin position="99"/>
        <end position="117"/>
    </location>
</feature>
<evidence type="ECO:0000256" key="10">
    <source>
        <dbReference type="ARBA" id="ARBA00023065"/>
    </source>
</evidence>
<feature type="transmembrane region" description="Helical" evidence="13">
    <location>
        <begin position="166"/>
        <end position="190"/>
    </location>
</feature>
<feature type="transmembrane region" description="Helical" evidence="13">
    <location>
        <begin position="418"/>
        <end position="439"/>
    </location>
</feature>
<dbReference type="RefSeq" id="WP_341456023.1">
    <property type="nucleotide sequence ID" value="NZ_FWXW01000004.1"/>
</dbReference>
<evidence type="ECO:0000256" key="6">
    <source>
        <dbReference type="ARBA" id="ARBA00022449"/>
    </source>
</evidence>
<comment type="subcellular location">
    <subcellularLocation>
        <location evidence="2">Cell membrane</location>
        <topology evidence="2">Multi-pass membrane protein</topology>
    </subcellularLocation>
</comment>
<dbReference type="STRING" id="1122930.SAMN02745168_1986"/>
<evidence type="ECO:0000256" key="3">
    <source>
        <dbReference type="ARBA" id="ARBA00010199"/>
    </source>
</evidence>
<dbReference type="GO" id="GO:0006811">
    <property type="term" value="P:monoatomic ion transport"/>
    <property type="evidence" value="ECO:0007669"/>
    <property type="project" value="UniProtKB-KW"/>
</dbReference>
<sequence>MEERRENKMGVMPIRRLLISMSLPLMASMLMQALYNVVDSIFVSRISDNAFTALSLALPVQMFMIAFAVGTGVGVNSLLSRRLGEHRFDDANRAAMNGIFVYILSGLLFAVLGFFFAGRFFHLFTEDPEIIRYGTDYLTICTVFSMGMFLQFAAERLMQSTGNTFYQMIVQATGAAINIVLDPIFIFGYFGVPAMGVAGAAIATVLGQSIAMVLGMILNLRVNHDIQLSFRGFRPDGKVILEIYRVGLPSIIMQSLVSVMITGLNMILANISYTMVLVLGIYYKLQSFVYMPVFGITNSTIPIVAYNYGARNRKRIADTVRQSILLSFFIMLAGLAVMQLFPRQLLLLFDASEATLTAGVPALRMLSISFVISSVIFVFSSTFQALGNGVLSMSLSITRQLILILPGAFLITRFGPPGLVWAIFPVADIVTTVLCALLFRLVYREKILPLDAPGETENSLSPIPQAQAESR</sequence>
<keyword evidence="6" id="KW-0050">Antiport</keyword>
<dbReference type="Proteomes" id="UP000192790">
    <property type="component" value="Unassembled WGS sequence"/>
</dbReference>
<dbReference type="GO" id="GO:0042910">
    <property type="term" value="F:xenobiotic transmembrane transporter activity"/>
    <property type="evidence" value="ECO:0007669"/>
    <property type="project" value="InterPro"/>
</dbReference>